<dbReference type="InterPro" id="IPR004087">
    <property type="entry name" value="KH_dom"/>
</dbReference>
<dbReference type="Pfam" id="PF16544">
    <property type="entry name" value="STAR_dimer"/>
    <property type="match status" value="1"/>
</dbReference>
<dbReference type="STRING" id="451379.A0A158R5G8"/>
<evidence type="ECO:0000313" key="6">
    <source>
        <dbReference type="WBParaSite" id="SMUV_0000677101-mRNA-1"/>
    </source>
</evidence>
<evidence type="ECO:0000256" key="1">
    <source>
        <dbReference type="ARBA" id="ARBA00022473"/>
    </source>
</evidence>
<evidence type="ECO:0000256" key="2">
    <source>
        <dbReference type="ARBA" id="ARBA00022884"/>
    </source>
</evidence>
<dbReference type="SUPFAM" id="SSF54791">
    <property type="entry name" value="Eukaryotic type KH-domain (KH-domain type I)"/>
    <property type="match status" value="1"/>
</dbReference>
<organism evidence="5 6">
    <name type="scientific">Syphacia muris</name>
    <dbReference type="NCBI Taxonomy" id="451379"/>
    <lineage>
        <taxon>Eukaryota</taxon>
        <taxon>Metazoa</taxon>
        <taxon>Ecdysozoa</taxon>
        <taxon>Nematoda</taxon>
        <taxon>Chromadorea</taxon>
        <taxon>Rhabditida</taxon>
        <taxon>Spirurina</taxon>
        <taxon>Oxyuridomorpha</taxon>
        <taxon>Oxyuroidea</taxon>
        <taxon>Oxyuridae</taxon>
        <taxon>Syphacia</taxon>
    </lineage>
</organism>
<dbReference type="Gene3D" id="1.20.5.4010">
    <property type="match status" value="1"/>
</dbReference>
<sequence>MEVPGSSSMGLGFAPVGQPLVKLFKDFENYYGFVGQRTPKKSNSISQPTENGSYIFYRSPIFTYFFTFDAYFLYFGLESLIRENGGCSEYTVEYLADLLKEKKQLDVFPQAFRNIERLVNDEIARVRAALFQCHFSIKEMDLPEPEGEEITVQEKIYVPRKEHPDFNFVGRILGPRGMTAKQLEQETGCKIMIRGRGSMRDRRKEEMNRGKPNWEHLDEELHVLVQCEDTPNRVYIKVKAAADEIRKLLVPAPEGTDELKRKQLMELAIINGTYRPISKYSMSCARLLTPMTLLSPIRPANTAMAPQPIFVSPTASPITPGTNVGGSSTVNTYLQSPNLDYNIMMNQLSLDGPLASVPLEFQQHNSAFPSGTSLSAPAAVPKNLQHYFIDPMPITPPGSTGSDRH</sequence>
<dbReference type="FunFam" id="3.30.1370.10:FF:000028">
    <property type="entry name" value="protein quaking isoform X2"/>
    <property type="match status" value="1"/>
</dbReference>
<dbReference type="PROSITE" id="PS50084">
    <property type="entry name" value="KH_TYPE_1"/>
    <property type="match status" value="1"/>
</dbReference>
<evidence type="ECO:0000259" key="4">
    <source>
        <dbReference type="SMART" id="SM00322"/>
    </source>
</evidence>
<dbReference type="GO" id="GO:0048024">
    <property type="term" value="P:regulation of mRNA splicing, via spliceosome"/>
    <property type="evidence" value="ECO:0007669"/>
    <property type="project" value="TreeGrafter"/>
</dbReference>
<reference evidence="6" key="1">
    <citation type="submission" date="2016-04" db="UniProtKB">
        <authorList>
            <consortium name="WormBaseParasite"/>
        </authorList>
    </citation>
    <scope>IDENTIFICATION</scope>
</reference>
<keyword evidence="5" id="KW-1185">Reference proteome</keyword>
<dbReference type="SMART" id="SM00322">
    <property type="entry name" value="KH"/>
    <property type="match status" value="1"/>
</dbReference>
<keyword evidence="2 3" id="KW-0694">RNA-binding</keyword>
<dbReference type="AlphaFoldDB" id="A0A158R5G8"/>
<dbReference type="WBParaSite" id="SMUV_0000677101-mRNA-1">
    <property type="protein sequence ID" value="SMUV_0000677101-mRNA-1"/>
    <property type="gene ID" value="SMUV_0000677101"/>
</dbReference>
<dbReference type="Pfam" id="PF22675">
    <property type="entry name" value="KH-I_KHDC4-BBP"/>
    <property type="match status" value="1"/>
</dbReference>
<feature type="domain" description="K Homology" evidence="4">
    <location>
        <begin position="150"/>
        <end position="250"/>
    </location>
</feature>
<evidence type="ECO:0000313" key="5">
    <source>
        <dbReference type="Proteomes" id="UP000046393"/>
    </source>
</evidence>
<dbReference type="PANTHER" id="PTHR11208:SF125">
    <property type="entry name" value="KH DOMAIN-CONTAINING RNA-BINDING PROTEIN QKI"/>
    <property type="match status" value="1"/>
</dbReference>
<dbReference type="GO" id="GO:0005634">
    <property type="term" value="C:nucleus"/>
    <property type="evidence" value="ECO:0007669"/>
    <property type="project" value="TreeGrafter"/>
</dbReference>
<dbReference type="GO" id="GO:0003729">
    <property type="term" value="F:mRNA binding"/>
    <property type="evidence" value="ECO:0007669"/>
    <property type="project" value="TreeGrafter"/>
</dbReference>
<dbReference type="InterPro" id="IPR045071">
    <property type="entry name" value="BBP-like"/>
</dbReference>
<keyword evidence="1" id="KW-0217">Developmental protein</keyword>
<evidence type="ECO:0000256" key="3">
    <source>
        <dbReference type="PROSITE-ProRule" id="PRU00117"/>
    </source>
</evidence>
<dbReference type="InterPro" id="IPR055256">
    <property type="entry name" value="KH_1_KHDC4/BBP-like"/>
</dbReference>
<dbReference type="InterPro" id="IPR032377">
    <property type="entry name" value="STAR_dimer"/>
</dbReference>
<dbReference type="Gene3D" id="3.30.1370.10">
    <property type="entry name" value="K Homology domain, type 1"/>
    <property type="match status" value="1"/>
</dbReference>
<proteinExistence type="predicted"/>
<dbReference type="PANTHER" id="PTHR11208">
    <property type="entry name" value="RNA-BINDING PROTEIN RELATED"/>
    <property type="match status" value="1"/>
</dbReference>
<protein>
    <submittedName>
        <fullName evidence="6">KH domain-containing protein</fullName>
    </submittedName>
</protein>
<accession>A0A158R5G8</accession>
<dbReference type="Proteomes" id="UP000046393">
    <property type="component" value="Unplaced"/>
</dbReference>
<dbReference type="InterPro" id="IPR036612">
    <property type="entry name" value="KH_dom_type_1_sf"/>
</dbReference>
<name>A0A158R5G8_9BILA</name>